<dbReference type="PANTHER" id="PTHR12461">
    <property type="entry name" value="HYPOXIA-INDUCIBLE FACTOR 1 ALPHA INHIBITOR-RELATED"/>
    <property type="match status" value="1"/>
</dbReference>
<evidence type="ECO:0000259" key="7">
    <source>
        <dbReference type="PROSITE" id="PS51184"/>
    </source>
</evidence>
<name>A0AA36I4H8_9DINO</name>
<keyword evidence="4" id="KW-0560">Oxidoreductase</keyword>
<gene>
    <name evidence="8" type="ORF">EVOR1521_LOCUS8127</name>
</gene>
<reference evidence="8" key="1">
    <citation type="submission" date="2023-08" db="EMBL/GenBank/DDBJ databases">
        <authorList>
            <person name="Chen Y."/>
            <person name="Shah S."/>
            <person name="Dougan E. K."/>
            <person name="Thang M."/>
            <person name="Chan C."/>
        </authorList>
    </citation>
    <scope>NUCLEOTIDE SEQUENCE</scope>
</reference>
<evidence type="ECO:0000256" key="3">
    <source>
        <dbReference type="ARBA" id="ARBA00022723"/>
    </source>
</evidence>
<sequence>MAELLAAPLEKSEIEELKALFPDFQGEVPEEAAYWKKSDLELFIASNGQLRPKGEAPKAASAFLSRARQALAERKIGEASQEYLSWCRHLRAGSSYQPAVASCKPVASAPSCPAVPRNPLVVPCPKAWCGQPWTLDFWRLHGSQMWWTCRSKSPAFERDRKGQDTADVEGSPSEYVDYARLLQQMDPQCSEENALAYPRLMMDGWCPFISTEGLRLLERHWKELAPPGVRDLSAKWIRMFTKIFNLEFLDFFARFFKVSLGAPGCISRLHVTNNGGHTWYTQLEGRRLFVLFSPAEAAKLAQEEGGAVDHVEGYAAAVSPVDIFFPNPKRHAALATANAQTTVLEPGQSLIVPAGWWHYAVHLEASATLHHAFWGLQTRGSFSEELREAFIASKMPADLREMADRNISELHGRIMDDDDDDSDLDV</sequence>
<evidence type="ECO:0000256" key="5">
    <source>
        <dbReference type="ARBA" id="ARBA00023004"/>
    </source>
</evidence>
<comment type="caution">
    <text evidence="8">The sequence shown here is derived from an EMBL/GenBank/DDBJ whole genome shotgun (WGS) entry which is preliminary data.</text>
</comment>
<evidence type="ECO:0000256" key="1">
    <source>
        <dbReference type="ARBA" id="ARBA00001954"/>
    </source>
</evidence>
<dbReference type="Pfam" id="PF13621">
    <property type="entry name" value="Cupin_8"/>
    <property type="match status" value="1"/>
</dbReference>
<dbReference type="InterPro" id="IPR041667">
    <property type="entry name" value="Cupin_8"/>
</dbReference>
<feature type="domain" description="JmjC" evidence="7">
    <location>
        <begin position="235"/>
        <end position="390"/>
    </location>
</feature>
<evidence type="ECO:0000313" key="9">
    <source>
        <dbReference type="Proteomes" id="UP001178507"/>
    </source>
</evidence>
<accession>A0AA36I4H8</accession>
<keyword evidence="3" id="KW-0479">Metal-binding</keyword>
<keyword evidence="9" id="KW-1185">Reference proteome</keyword>
<dbReference type="Proteomes" id="UP001178507">
    <property type="component" value="Unassembled WGS sequence"/>
</dbReference>
<dbReference type="GO" id="GO:0046872">
    <property type="term" value="F:metal ion binding"/>
    <property type="evidence" value="ECO:0007669"/>
    <property type="project" value="UniProtKB-KW"/>
</dbReference>
<dbReference type="InterPro" id="IPR003347">
    <property type="entry name" value="JmjC_dom"/>
</dbReference>
<dbReference type="EMBL" id="CAUJNA010000680">
    <property type="protein sequence ID" value="CAJ1380078.1"/>
    <property type="molecule type" value="Genomic_DNA"/>
</dbReference>
<dbReference type="AlphaFoldDB" id="A0AA36I4H8"/>
<evidence type="ECO:0000256" key="4">
    <source>
        <dbReference type="ARBA" id="ARBA00023002"/>
    </source>
</evidence>
<dbReference type="PANTHER" id="PTHR12461:SF106">
    <property type="entry name" value="BIFUNCTIONAL PEPTIDASE AND ARGINYL-HYDROXYLASE JMJD5"/>
    <property type="match status" value="1"/>
</dbReference>
<dbReference type="Gene3D" id="2.60.120.650">
    <property type="entry name" value="Cupin"/>
    <property type="match status" value="1"/>
</dbReference>
<dbReference type="GO" id="GO:0005634">
    <property type="term" value="C:nucleus"/>
    <property type="evidence" value="ECO:0007669"/>
    <property type="project" value="UniProtKB-SubCell"/>
</dbReference>
<dbReference type="PROSITE" id="PS51184">
    <property type="entry name" value="JMJC"/>
    <property type="match status" value="1"/>
</dbReference>
<keyword evidence="6" id="KW-0539">Nucleus</keyword>
<protein>
    <recommendedName>
        <fullName evidence="7">JmjC domain-containing protein</fullName>
    </recommendedName>
</protein>
<dbReference type="SUPFAM" id="SSF51197">
    <property type="entry name" value="Clavaminate synthase-like"/>
    <property type="match status" value="1"/>
</dbReference>
<evidence type="ECO:0000313" key="8">
    <source>
        <dbReference type="EMBL" id="CAJ1380078.1"/>
    </source>
</evidence>
<evidence type="ECO:0000256" key="6">
    <source>
        <dbReference type="ARBA" id="ARBA00023242"/>
    </source>
</evidence>
<keyword evidence="5" id="KW-0408">Iron</keyword>
<dbReference type="GO" id="GO:0016491">
    <property type="term" value="F:oxidoreductase activity"/>
    <property type="evidence" value="ECO:0007669"/>
    <property type="project" value="UniProtKB-KW"/>
</dbReference>
<organism evidence="8 9">
    <name type="scientific">Effrenium voratum</name>
    <dbReference type="NCBI Taxonomy" id="2562239"/>
    <lineage>
        <taxon>Eukaryota</taxon>
        <taxon>Sar</taxon>
        <taxon>Alveolata</taxon>
        <taxon>Dinophyceae</taxon>
        <taxon>Suessiales</taxon>
        <taxon>Symbiodiniaceae</taxon>
        <taxon>Effrenium</taxon>
    </lineage>
</organism>
<proteinExistence type="predicted"/>
<evidence type="ECO:0000256" key="2">
    <source>
        <dbReference type="ARBA" id="ARBA00004123"/>
    </source>
</evidence>
<comment type="cofactor">
    <cofactor evidence="1">
        <name>Fe(2+)</name>
        <dbReference type="ChEBI" id="CHEBI:29033"/>
    </cofactor>
</comment>
<comment type="subcellular location">
    <subcellularLocation>
        <location evidence="2">Nucleus</location>
    </subcellularLocation>
</comment>